<dbReference type="Gene3D" id="1.10.287.130">
    <property type="match status" value="1"/>
</dbReference>
<dbReference type="PANTHER" id="PTHR43547">
    <property type="entry name" value="TWO-COMPONENT HISTIDINE KINASE"/>
    <property type="match status" value="1"/>
</dbReference>
<dbReference type="Pfam" id="PF02518">
    <property type="entry name" value="HATPase_c"/>
    <property type="match status" value="1"/>
</dbReference>
<feature type="coiled-coil region" evidence="9">
    <location>
        <begin position="128"/>
        <end position="165"/>
    </location>
</feature>
<evidence type="ECO:0000259" key="10">
    <source>
        <dbReference type="PROSITE" id="PS50109"/>
    </source>
</evidence>
<evidence type="ECO:0000256" key="5">
    <source>
        <dbReference type="ARBA" id="ARBA00022777"/>
    </source>
</evidence>
<dbReference type="Pfam" id="PF00072">
    <property type="entry name" value="Response_reg"/>
    <property type="match status" value="1"/>
</dbReference>
<proteinExistence type="predicted"/>
<evidence type="ECO:0000256" key="6">
    <source>
        <dbReference type="ARBA" id="ARBA00023012"/>
    </source>
</evidence>
<dbReference type="SUPFAM" id="SSF47384">
    <property type="entry name" value="Homodimeric domain of signal transducing histidine kinase"/>
    <property type="match status" value="1"/>
</dbReference>
<dbReference type="Proteomes" id="UP000266313">
    <property type="component" value="Chromosome"/>
</dbReference>
<keyword evidence="6" id="KW-0902">Two-component regulatory system</keyword>
<dbReference type="EMBL" id="AP017928">
    <property type="protein sequence ID" value="BBA36228.1"/>
    <property type="molecule type" value="Genomic_DNA"/>
</dbReference>
<evidence type="ECO:0000256" key="9">
    <source>
        <dbReference type="SAM" id="Coils"/>
    </source>
</evidence>
<protein>
    <recommendedName>
        <fullName evidence="2">histidine kinase</fullName>
        <ecNumber evidence="2">2.7.13.3</ecNumber>
    </recommendedName>
</protein>
<evidence type="ECO:0000256" key="8">
    <source>
        <dbReference type="PROSITE-ProRule" id="PRU00169"/>
    </source>
</evidence>
<accession>A0A250KX16</accession>
<dbReference type="InterPro" id="IPR036097">
    <property type="entry name" value="HisK_dim/P_sf"/>
</dbReference>
<feature type="domain" description="Histidine kinase" evidence="10">
    <location>
        <begin position="172"/>
        <end position="390"/>
    </location>
</feature>
<organism evidence="12 13">
    <name type="scientific">Methylocaldum marinum</name>
    <dbReference type="NCBI Taxonomy" id="1432792"/>
    <lineage>
        <taxon>Bacteria</taxon>
        <taxon>Pseudomonadati</taxon>
        <taxon>Pseudomonadota</taxon>
        <taxon>Gammaproteobacteria</taxon>
        <taxon>Methylococcales</taxon>
        <taxon>Methylococcaceae</taxon>
        <taxon>Methylocaldum</taxon>
    </lineage>
</organism>
<dbReference type="SMART" id="SM00388">
    <property type="entry name" value="HisKA"/>
    <property type="match status" value="1"/>
</dbReference>
<dbReference type="GO" id="GO:0000155">
    <property type="term" value="F:phosphorelay sensor kinase activity"/>
    <property type="evidence" value="ECO:0007669"/>
    <property type="project" value="InterPro"/>
</dbReference>
<evidence type="ECO:0000313" key="13">
    <source>
        <dbReference type="Proteomes" id="UP000266313"/>
    </source>
</evidence>
<dbReference type="SMART" id="SM00448">
    <property type="entry name" value="REC"/>
    <property type="match status" value="1"/>
</dbReference>
<dbReference type="InterPro" id="IPR005467">
    <property type="entry name" value="His_kinase_dom"/>
</dbReference>
<dbReference type="InterPro" id="IPR011006">
    <property type="entry name" value="CheY-like_superfamily"/>
</dbReference>
<keyword evidence="5" id="KW-0418">Kinase</keyword>
<feature type="domain" description="Response regulatory" evidence="11">
    <location>
        <begin position="12"/>
        <end position="129"/>
    </location>
</feature>
<keyword evidence="9" id="KW-0175">Coiled coil</keyword>
<evidence type="ECO:0000256" key="1">
    <source>
        <dbReference type="ARBA" id="ARBA00000085"/>
    </source>
</evidence>
<sequence length="390" mass="43166">MAENDTMTAKPKILLVDDREENLVALAGLLGGHHAGLLCAHSGEEALDLLLVHEVALALVDVQMPGMDGFELAELMRGTERTREIPIIFVTAGIHDHTRVFKGYESGAVDFLFKPLDPHILSSKVAVFMQLYRQKRELAERVRQLEVALAERQRIENALKSADRRKNEFLAMLGHELRNPLAPIRNAAQIIKRLDVSDPRLQAVQQVIERQTGHLARLVDDLLDISRIEQGKITVRKAPIELSAVVDQALESSRPLIQSRQHRLIVSVPDTPVPLMGDAERLAQLISNLLNNAAKYTPPGGTIWLTVSREDREALIRVKDTGEGIAQPLLAQVFEVFTQSERTLDRAQGGLGLGLAIVKKLVELHQGRIEVFSEGPGKGSEFSVWLPVSA</sequence>
<dbReference type="Gene3D" id="3.40.50.2300">
    <property type="match status" value="1"/>
</dbReference>
<dbReference type="PROSITE" id="PS50110">
    <property type="entry name" value="RESPONSE_REGULATORY"/>
    <property type="match status" value="1"/>
</dbReference>
<dbReference type="AlphaFoldDB" id="A0A250KX16"/>
<dbReference type="SUPFAM" id="SSF55874">
    <property type="entry name" value="ATPase domain of HSP90 chaperone/DNA topoisomerase II/histidine kinase"/>
    <property type="match status" value="1"/>
</dbReference>
<evidence type="ECO:0000256" key="7">
    <source>
        <dbReference type="ARBA" id="ARBA00023136"/>
    </source>
</evidence>
<dbReference type="PANTHER" id="PTHR43547:SF2">
    <property type="entry name" value="HYBRID SIGNAL TRANSDUCTION HISTIDINE KINASE C"/>
    <property type="match status" value="1"/>
</dbReference>
<dbReference type="InterPro" id="IPR004358">
    <property type="entry name" value="Sig_transdc_His_kin-like_C"/>
</dbReference>
<name>A0A250KX16_9GAMM</name>
<evidence type="ECO:0000256" key="4">
    <source>
        <dbReference type="ARBA" id="ARBA00022679"/>
    </source>
</evidence>
<keyword evidence="7" id="KW-0472">Membrane</keyword>
<dbReference type="Pfam" id="PF00512">
    <property type="entry name" value="HisKA"/>
    <property type="match status" value="1"/>
</dbReference>
<dbReference type="GO" id="GO:0005886">
    <property type="term" value="C:plasma membrane"/>
    <property type="evidence" value="ECO:0007669"/>
    <property type="project" value="UniProtKB-ARBA"/>
</dbReference>
<comment type="catalytic activity">
    <reaction evidence="1">
        <text>ATP + protein L-histidine = ADP + protein N-phospho-L-histidine.</text>
        <dbReference type="EC" id="2.7.13.3"/>
    </reaction>
</comment>
<dbReference type="InterPro" id="IPR036890">
    <property type="entry name" value="HATPase_C_sf"/>
</dbReference>
<evidence type="ECO:0000256" key="2">
    <source>
        <dbReference type="ARBA" id="ARBA00012438"/>
    </source>
</evidence>
<reference evidence="12 13" key="1">
    <citation type="submission" date="2016-12" db="EMBL/GenBank/DDBJ databases">
        <title>Genome sequencing of Methylocaldum marinum.</title>
        <authorList>
            <person name="Takeuchi M."/>
            <person name="Kamagata Y."/>
            <person name="Hiraoka S."/>
            <person name="Oshima K."/>
            <person name="Hattori M."/>
            <person name="Iwasaki W."/>
        </authorList>
    </citation>
    <scope>NUCLEOTIDE SEQUENCE [LARGE SCALE GENOMIC DNA]</scope>
    <source>
        <strain evidence="12 13">S8</strain>
    </source>
</reference>
<keyword evidence="13" id="KW-1185">Reference proteome</keyword>
<dbReference type="SMART" id="SM00387">
    <property type="entry name" value="HATPase_c"/>
    <property type="match status" value="1"/>
</dbReference>
<evidence type="ECO:0000313" key="12">
    <source>
        <dbReference type="EMBL" id="BBA36228.1"/>
    </source>
</evidence>
<dbReference type="InterPro" id="IPR001789">
    <property type="entry name" value="Sig_transdc_resp-reg_receiver"/>
</dbReference>
<dbReference type="KEGG" id="mmai:sS8_4298"/>
<gene>
    <name evidence="12" type="ORF">sS8_4298</name>
</gene>
<dbReference type="PRINTS" id="PR00344">
    <property type="entry name" value="BCTRLSENSOR"/>
</dbReference>
<dbReference type="Gene3D" id="3.30.565.10">
    <property type="entry name" value="Histidine kinase-like ATPase, C-terminal domain"/>
    <property type="match status" value="1"/>
</dbReference>
<dbReference type="CDD" id="cd00082">
    <property type="entry name" value="HisKA"/>
    <property type="match status" value="1"/>
</dbReference>
<evidence type="ECO:0000256" key="3">
    <source>
        <dbReference type="ARBA" id="ARBA00022553"/>
    </source>
</evidence>
<keyword evidence="3 8" id="KW-0597">Phosphoprotein</keyword>
<feature type="modified residue" description="4-aspartylphosphate" evidence="8">
    <location>
        <position position="61"/>
    </location>
</feature>
<dbReference type="EC" id="2.7.13.3" evidence="2"/>
<dbReference type="PROSITE" id="PS50109">
    <property type="entry name" value="HIS_KIN"/>
    <property type="match status" value="1"/>
</dbReference>
<dbReference type="InterPro" id="IPR003594">
    <property type="entry name" value="HATPase_dom"/>
</dbReference>
<dbReference type="FunFam" id="1.10.287.130:FF:000001">
    <property type="entry name" value="Two-component sensor histidine kinase"/>
    <property type="match status" value="1"/>
</dbReference>
<evidence type="ECO:0000259" key="11">
    <source>
        <dbReference type="PROSITE" id="PS50110"/>
    </source>
</evidence>
<dbReference type="FunFam" id="3.30.565.10:FF:000006">
    <property type="entry name" value="Sensor histidine kinase WalK"/>
    <property type="match status" value="1"/>
</dbReference>
<dbReference type="SUPFAM" id="SSF52172">
    <property type="entry name" value="CheY-like"/>
    <property type="match status" value="1"/>
</dbReference>
<keyword evidence="4" id="KW-0808">Transferase</keyword>
<dbReference type="InterPro" id="IPR003661">
    <property type="entry name" value="HisK_dim/P_dom"/>
</dbReference>